<name>A0ABX1ZP88_9BACL</name>
<dbReference type="InterPro" id="IPR039448">
    <property type="entry name" value="Beta_helix"/>
</dbReference>
<dbReference type="Proteomes" id="UP000618579">
    <property type="component" value="Unassembled WGS sequence"/>
</dbReference>
<keyword evidence="4" id="KW-1185">Reference proteome</keyword>
<accession>A0ABX1ZP88</accession>
<reference evidence="3 4" key="1">
    <citation type="submission" date="2019-10" db="EMBL/GenBank/DDBJ databases">
        <title>Description of Paenibacillus pedi sp. nov.</title>
        <authorList>
            <person name="Carlier A."/>
            <person name="Qi S."/>
        </authorList>
    </citation>
    <scope>NUCLEOTIDE SEQUENCE [LARGE SCALE GENOMIC DNA]</scope>
    <source>
        <strain evidence="3 4">LMG 31457</strain>
    </source>
</reference>
<comment type="caution">
    <text evidence="3">The sequence shown here is derived from an EMBL/GenBank/DDBJ whole genome shotgun (WGS) entry which is preliminary data.</text>
</comment>
<dbReference type="InterPro" id="IPR011050">
    <property type="entry name" value="Pectin_lyase_fold/virulence"/>
</dbReference>
<dbReference type="Gene3D" id="2.160.20.10">
    <property type="entry name" value="Single-stranded right-handed beta-helix, Pectin lyase-like"/>
    <property type="match status" value="1"/>
</dbReference>
<dbReference type="SUPFAM" id="SSF51126">
    <property type="entry name" value="Pectin lyase-like"/>
    <property type="match status" value="1"/>
</dbReference>
<evidence type="ECO:0008006" key="5">
    <source>
        <dbReference type="Google" id="ProtNLM"/>
    </source>
</evidence>
<protein>
    <recommendedName>
        <fullName evidence="5">Right handed beta helix domain-containing protein</fullName>
    </recommendedName>
</protein>
<dbReference type="InterPro" id="IPR057275">
    <property type="entry name" value="Beta-barrel_GLAA-B_I"/>
</dbReference>
<evidence type="ECO:0000259" key="2">
    <source>
        <dbReference type="Pfam" id="PF23763"/>
    </source>
</evidence>
<proteinExistence type="predicted"/>
<evidence type="ECO:0000313" key="4">
    <source>
        <dbReference type="Proteomes" id="UP000618579"/>
    </source>
</evidence>
<dbReference type="Pfam" id="PF13229">
    <property type="entry name" value="Beta_helix"/>
    <property type="match status" value="1"/>
</dbReference>
<feature type="domain" description="Right handed beta helix" evidence="1">
    <location>
        <begin position="333"/>
        <end position="458"/>
    </location>
</feature>
<dbReference type="InterPro" id="IPR012334">
    <property type="entry name" value="Pectin_lyas_fold"/>
</dbReference>
<dbReference type="Pfam" id="PF23763">
    <property type="entry name" value="Beta-barrel_GLAA-B_I"/>
    <property type="match status" value="1"/>
</dbReference>
<sequence length="516" mass="57432">MRKQLKFPDSNRRAGYERGVAMEENGATIFRMRDYGVKPDTGEDACEALRTILNMAGGIDDRVIIQFESGRYDFYDTHASKEVYSISRSTSELEDQDHMIHIGIHLKGMSNITIEGNGALLVFHGKMTPFVIDDSRNIEIRQAVIDFERPTVSEMCVDGVHKGAIDFTIHPDSWYAIEQGQLVWVGEGWRSASGSSQVTDPHTSRTWRTNNPVSEATRAEELEPFKVRLHYSARPEAHIGHIYQMRDGICDQAGTLIVQSENIVFDQVHFGYMPGTGMAAHYSEQITLQNLTFAPRQETGRTAASFSDFIRMVNCKGKLIVYHNNFLGSHGGGVSMRGMRWNPQVEIIGNRFASVPERGIRICAGGKAVIQHNAFHRMSMSGILIEEDGDRPFEAGAASEATIAHNYFIKCGDPVIRISTDPVVHNITIEHNFFYLDGTTVVEAQGVQGLVFQANEVVGISPARKPLFNLEACSEVYLTDNAVFLPNQRVRISQMPIEAVSITGDQAMIVEKAKGD</sequence>
<evidence type="ECO:0000259" key="1">
    <source>
        <dbReference type="Pfam" id="PF13229"/>
    </source>
</evidence>
<dbReference type="EMBL" id="WHNZ01000039">
    <property type="protein sequence ID" value="NOV01761.1"/>
    <property type="molecule type" value="Genomic_DNA"/>
</dbReference>
<feature type="domain" description="GLAA-B beta-barrel" evidence="2">
    <location>
        <begin position="154"/>
        <end position="242"/>
    </location>
</feature>
<evidence type="ECO:0000313" key="3">
    <source>
        <dbReference type="EMBL" id="NOV01761.1"/>
    </source>
</evidence>
<gene>
    <name evidence="3" type="ORF">GC097_17225</name>
</gene>
<organism evidence="3 4">
    <name type="scientific">Paenibacillus planticolens</name>
    <dbReference type="NCBI Taxonomy" id="2654976"/>
    <lineage>
        <taxon>Bacteria</taxon>
        <taxon>Bacillati</taxon>
        <taxon>Bacillota</taxon>
        <taxon>Bacilli</taxon>
        <taxon>Bacillales</taxon>
        <taxon>Paenibacillaceae</taxon>
        <taxon>Paenibacillus</taxon>
    </lineage>
</organism>